<evidence type="ECO:0000256" key="4">
    <source>
        <dbReference type="ARBA" id="ARBA00022781"/>
    </source>
</evidence>
<keyword evidence="5" id="KW-0406">Ion transport</keyword>
<reference evidence="9 10" key="1">
    <citation type="journal article" date="2006" name="Nature">
        <title>Global trends of whole-genome duplications revealed by the ciliate Paramecium tetraurelia.</title>
        <authorList>
            <consortium name="Genoscope"/>
            <person name="Aury J.-M."/>
            <person name="Jaillon O."/>
            <person name="Duret L."/>
            <person name="Noel B."/>
            <person name="Jubin C."/>
            <person name="Porcel B.M."/>
            <person name="Segurens B."/>
            <person name="Daubin V."/>
            <person name="Anthouard V."/>
            <person name="Aiach N."/>
            <person name="Arnaiz O."/>
            <person name="Billaut A."/>
            <person name="Beisson J."/>
            <person name="Blanc I."/>
            <person name="Bouhouche K."/>
            <person name="Camara F."/>
            <person name="Duharcourt S."/>
            <person name="Guigo R."/>
            <person name="Gogendeau D."/>
            <person name="Katinka M."/>
            <person name="Keller A.-M."/>
            <person name="Kissmehl R."/>
            <person name="Klotz C."/>
            <person name="Koll F."/>
            <person name="Le Moue A."/>
            <person name="Lepere C."/>
            <person name="Malinsky S."/>
            <person name="Nowacki M."/>
            <person name="Nowak J.K."/>
            <person name="Plattner H."/>
            <person name="Poulain J."/>
            <person name="Ruiz F."/>
            <person name="Serrano V."/>
            <person name="Zagulski M."/>
            <person name="Dessen P."/>
            <person name="Betermier M."/>
            <person name="Weissenbach J."/>
            <person name="Scarpelli C."/>
            <person name="Schachter V."/>
            <person name="Sperling L."/>
            <person name="Meyer E."/>
            <person name="Cohen J."/>
            <person name="Wincker P."/>
        </authorList>
    </citation>
    <scope>NUCLEOTIDE SEQUENCE [LARGE SCALE GENOMIC DNA]</scope>
    <source>
        <strain evidence="9 10">Stock d4-2</strain>
    </source>
</reference>
<keyword evidence="10" id="KW-1185">Reference proteome</keyword>
<dbReference type="Gene3D" id="1.10.287.80">
    <property type="entry name" value="ATP synthase, gamma subunit, helix hairpin domain"/>
    <property type="match status" value="1"/>
</dbReference>
<evidence type="ECO:0000256" key="5">
    <source>
        <dbReference type="ARBA" id="ARBA00023065"/>
    </source>
</evidence>
<dbReference type="GO" id="GO:0046933">
    <property type="term" value="F:proton-transporting ATP synthase activity, rotational mechanism"/>
    <property type="evidence" value="ECO:0007669"/>
    <property type="project" value="InterPro"/>
</dbReference>
<evidence type="ECO:0000256" key="6">
    <source>
        <dbReference type="ARBA" id="ARBA00023136"/>
    </source>
</evidence>
<evidence type="ECO:0000313" key="9">
    <source>
        <dbReference type="EMBL" id="CAK88441.1"/>
    </source>
</evidence>
<gene>
    <name evidence="9" type="ORF">GSPATT00021608001</name>
</gene>
<dbReference type="PANTHER" id="PTHR11693:SF22">
    <property type="entry name" value="ATP SYNTHASE SUBUNIT GAMMA, MITOCHONDRIAL"/>
    <property type="match status" value="1"/>
</dbReference>
<accession>A0DZH4</accession>
<proteinExistence type="inferred from homology"/>
<dbReference type="RefSeq" id="XP_001455838.1">
    <property type="nucleotide sequence ID" value="XM_001455801.2"/>
</dbReference>
<name>A0DZH4_PARTE</name>
<comment type="subcellular location">
    <subcellularLocation>
        <location evidence="1">Membrane</location>
        <topology evidence="1">Peripheral membrane protein</topology>
    </subcellularLocation>
</comment>
<dbReference type="InterPro" id="IPR000131">
    <property type="entry name" value="ATP_synth_F1_gsu"/>
</dbReference>
<dbReference type="InParanoid" id="A0DZH4"/>
<keyword evidence="3" id="KW-0813">Transport</keyword>
<sequence>MQRLQGATLSLWSSFTPVPQYAFATLNLKQLKQRMKSVGSIRKITKAMKMVAASKMKQDVQRLENGKYFGVRSIQDLFANETYLQKKQLTFKINKTLLVPITSDQRTLWWHQFINYQRNTFSGTSKSQCFQTVLDR</sequence>
<keyword evidence="7" id="KW-0139">CF(1)</keyword>
<organism evidence="9 10">
    <name type="scientific">Paramecium tetraurelia</name>
    <dbReference type="NCBI Taxonomy" id="5888"/>
    <lineage>
        <taxon>Eukaryota</taxon>
        <taxon>Sar</taxon>
        <taxon>Alveolata</taxon>
        <taxon>Ciliophora</taxon>
        <taxon>Intramacronucleata</taxon>
        <taxon>Oligohymenophorea</taxon>
        <taxon>Peniculida</taxon>
        <taxon>Parameciidae</taxon>
        <taxon>Paramecium</taxon>
    </lineage>
</organism>
<evidence type="ECO:0000313" key="10">
    <source>
        <dbReference type="Proteomes" id="UP000000600"/>
    </source>
</evidence>
<dbReference type="SUPFAM" id="SSF52943">
    <property type="entry name" value="ATP synthase (F1-ATPase), gamma subunit"/>
    <property type="match status" value="1"/>
</dbReference>
<dbReference type="Pfam" id="PF00231">
    <property type="entry name" value="ATP-synt"/>
    <property type="match status" value="1"/>
</dbReference>
<dbReference type="InterPro" id="IPR035968">
    <property type="entry name" value="ATP_synth_F1_ATPase_gsu"/>
</dbReference>
<dbReference type="HOGENOM" id="CLU_1879453_0_0_1"/>
<dbReference type="GO" id="GO:0045259">
    <property type="term" value="C:proton-transporting ATP synthase complex"/>
    <property type="evidence" value="ECO:0007669"/>
    <property type="project" value="UniProtKB-KW"/>
</dbReference>
<dbReference type="KEGG" id="ptm:GSPATT00021608001"/>
<evidence type="ECO:0000256" key="7">
    <source>
        <dbReference type="ARBA" id="ARBA00023196"/>
    </source>
</evidence>
<keyword evidence="8" id="KW-0066">ATP synthesis</keyword>
<dbReference type="STRING" id="5888.A0DZH4"/>
<evidence type="ECO:0000256" key="2">
    <source>
        <dbReference type="ARBA" id="ARBA00007681"/>
    </source>
</evidence>
<dbReference type="EMBL" id="CT868650">
    <property type="protein sequence ID" value="CAK88441.1"/>
    <property type="molecule type" value="Genomic_DNA"/>
</dbReference>
<evidence type="ECO:0000256" key="1">
    <source>
        <dbReference type="ARBA" id="ARBA00004170"/>
    </source>
</evidence>
<dbReference type="OrthoDB" id="300645at2759"/>
<dbReference type="GeneID" id="5041623"/>
<evidence type="ECO:0000256" key="3">
    <source>
        <dbReference type="ARBA" id="ARBA00022448"/>
    </source>
</evidence>
<dbReference type="AlphaFoldDB" id="A0DZH4"/>
<keyword evidence="4" id="KW-0375">Hydrogen ion transport</keyword>
<dbReference type="PANTHER" id="PTHR11693">
    <property type="entry name" value="ATP SYNTHASE GAMMA CHAIN"/>
    <property type="match status" value="1"/>
</dbReference>
<keyword evidence="6" id="KW-0472">Membrane</keyword>
<comment type="similarity">
    <text evidence="2">Belongs to the ATPase gamma chain family.</text>
</comment>
<dbReference type="Proteomes" id="UP000000600">
    <property type="component" value="Unassembled WGS sequence"/>
</dbReference>
<evidence type="ECO:0000256" key="8">
    <source>
        <dbReference type="ARBA" id="ARBA00023310"/>
    </source>
</evidence>
<protein>
    <submittedName>
        <fullName evidence="9">Uncharacterized protein</fullName>
    </submittedName>
</protein>